<keyword evidence="3" id="KW-0808">Transferase</keyword>
<dbReference type="EMBL" id="JABWCV010000006">
    <property type="protein sequence ID" value="NVF14013.1"/>
    <property type="molecule type" value="Genomic_DNA"/>
</dbReference>
<name>A0A7Y6RBS0_9GAMM</name>
<sequence length="204" mass="22216">MISPSHIVALVMAAGYSRRFGDQDKRRASLADGRPLLAASVAQAQQAFAQLRVVIREEDDPALLGLTDDVPLIRIQQAHGGLGASLAEAMAELGRDPQLQSIEAVAILLGDMPCLQRDTLLALQHQATRDTIVRPCHGGRPGHPVIFGRTFWPELETLNGNTGAKTLIRRHASLYHEYAVQDAGTLVDIDAPADIARINHRMKR</sequence>
<reference evidence="3 4" key="1">
    <citation type="submission" date="2020-06" db="EMBL/GenBank/DDBJ databases">
        <title>Halomonas sp. QX-1 draft genome sequence.</title>
        <authorList>
            <person name="Qiu X."/>
        </authorList>
    </citation>
    <scope>NUCLEOTIDE SEQUENCE [LARGE SCALE GENOMIC DNA]</scope>
    <source>
        <strain evidence="3 4">QX-1</strain>
    </source>
</reference>
<keyword evidence="1" id="KW-0460">Magnesium</keyword>
<organism evidence="3 4">
    <name type="scientific">Vreelandella maris</name>
    <dbReference type="NCBI Taxonomy" id="2729617"/>
    <lineage>
        <taxon>Bacteria</taxon>
        <taxon>Pseudomonadati</taxon>
        <taxon>Pseudomonadota</taxon>
        <taxon>Gammaproteobacteria</taxon>
        <taxon>Oceanospirillales</taxon>
        <taxon>Halomonadaceae</taxon>
        <taxon>Vreelandella</taxon>
    </lineage>
</organism>
<dbReference type="Pfam" id="PF12804">
    <property type="entry name" value="NTP_transf_3"/>
    <property type="match status" value="1"/>
</dbReference>
<protein>
    <submittedName>
        <fullName evidence="3">Nucleotidyltransferase family protein</fullName>
    </submittedName>
</protein>
<dbReference type="InterPro" id="IPR029044">
    <property type="entry name" value="Nucleotide-diphossugar_trans"/>
</dbReference>
<evidence type="ECO:0000259" key="2">
    <source>
        <dbReference type="Pfam" id="PF12804"/>
    </source>
</evidence>
<evidence type="ECO:0000313" key="3">
    <source>
        <dbReference type="EMBL" id="NVF14013.1"/>
    </source>
</evidence>
<comment type="caution">
    <text evidence="3">The sequence shown here is derived from an EMBL/GenBank/DDBJ whole genome shotgun (WGS) entry which is preliminary data.</text>
</comment>
<proteinExistence type="predicted"/>
<dbReference type="GO" id="GO:0016779">
    <property type="term" value="F:nucleotidyltransferase activity"/>
    <property type="evidence" value="ECO:0007669"/>
    <property type="project" value="UniProtKB-ARBA"/>
</dbReference>
<evidence type="ECO:0000256" key="1">
    <source>
        <dbReference type="ARBA" id="ARBA00022842"/>
    </source>
</evidence>
<dbReference type="PANTHER" id="PTHR43777:SF1">
    <property type="entry name" value="MOLYBDENUM COFACTOR CYTIDYLYLTRANSFERASE"/>
    <property type="match status" value="1"/>
</dbReference>
<dbReference type="InterPro" id="IPR025877">
    <property type="entry name" value="MobA-like_NTP_Trfase"/>
</dbReference>
<evidence type="ECO:0000313" key="4">
    <source>
        <dbReference type="Proteomes" id="UP000589984"/>
    </source>
</evidence>
<dbReference type="PANTHER" id="PTHR43777">
    <property type="entry name" value="MOLYBDENUM COFACTOR CYTIDYLYLTRANSFERASE"/>
    <property type="match status" value="1"/>
</dbReference>
<dbReference type="Proteomes" id="UP000589984">
    <property type="component" value="Unassembled WGS sequence"/>
</dbReference>
<dbReference type="RefSeq" id="WP_176303044.1">
    <property type="nucleotide sequence ID" value="NZ_JABWCV010000006.1"/>
</dbReference>
<keyword evidence="4" id="KW-1185">Reference proteome</keyword>
<feature type="domain" description="MobA-like NTP transferase" evidence="2">
    <location>
        <begin position="9"/>
        <end position="172"/>
    </location>
</feature>
<gene>
    <name evidence="3" type="ORF">HUO07_07485</name>
</gene>
<dbReference type="SUPFAM" id="SSF53448">
    <property type="entry name" value="Nucleotide-diphospho-sugar transferases"/>
    <property type="match status" value="1"/>
</dbReference>
<accession>A0A7Y6RBS0</accession>
<dbReference type="Gene3D" id="3.90.550.10">
    <property type="entry name" value="Spore Coat Polysaccharide Biosynthesis Protein SpsA, Chain A"/>
    <property type="match status" value="1"/>
</dbReference>
<dbReference type="AlphaFoldDB" id="A0A7Y6RBS0"/>
<dbReference type="CDD" id="cd04182">
    <property type="entry name" value="GT_2_like_f"/>
    <property type="match status" value="1"/>
</dbReference>